<name>A0A386KBK5_9CAUD</name>
<proteinExistence type="predicted"/>
<organism evidence="1 2">
    <name type="scientific">Acinetobacter phage vB_AbaM_B09_Aci05</name>
    <dbReference type="NCBI Taxonomy" id="2315458"/>
    <lineage>
        <taxon>Viruses</taxon>
        <taxon>Duplodnaviria</taxon>
        <taxon>Heunggongvirae</taxon>
        <taxon>Uroviricota</taxon>
        <taxon>Caudoviricetes</taxon>
        <taxon>Saclayvirus</taxon>
        <taxon>Saclayvirus Aci05</taxon>
    </lineage>
</organism>
<evidence type="ECO:0000313" key="1">
    <source>
        <dbReference type="EMBL" id="AYD82457.1"/>
    </source>
</evidence>
<evidence type="ECO:0000313" key="2">
    <source>
        <dbReference type="Proteomes" id="UP000269940"/>
    </source>
</evidence>
<sequence>MRCICCDTPLTSFDDPDMCKVCIKASQDESTRFRDPQHALITDKDFRRKYKPHRPQR</sequence>
<reference evidence="1 2" key="1">
    <citation type="submission" date="2018-08" db="EMBL/GenBank/DDBJ databases">
        <title>Complete genome sequence of five Acinetobacter baumannii phages from Abidjan, Cote d'Ivoire.</title>
        <authorList>
            <person name="Essoh C."/>
            <person name="Vernadet J.-P."/>
            <person name="Vergnaud G."/>
            <person name="Resch G."/>
            <person name="Pourcel C."/>
        </authorList>
    </citation>
    <scope>NUCLEOTIDE SEQUENCE [LARGE SCALE GENOMIC DNA]</scope>
</reference>
<protein>
    <submittedName>
        <fullName evidence="1">Uncharacterized protein</fullName>
    </submittedName>
</protein>
<dbReference type="EMBL" id="MH746814">
    <property type="protein sequence ID" value="AYD82457.1"/>
    <property type="molecule type" value="Genomic_DNA"/>
</dbReference>
<dbReference type="Proteomes" id="UP000269940">
    <property type="component" value="Segment"/>
</dbReference>
<keyword evidence="2" id="KW-1185">Reference proteome</keyword>
<accession>A0A386KBK5</accession>
<gene>
    <name evidence="1" type="ORF">Aci05_016</name>
</gene>